<dbReference type="EMBL" id="CAXLJM020000164">
    <property type="protein sequence ID" value="CAL8145438.1"/>
    <property type="molecule type" value="Genomic_DNA"/>
</dbReference>
<comment type="caution">
    <text evidence="1">The sequence shown here is derived from an EMBL/GenBank/DDBJ whole genome shotgun (WGS) entry which is preliminary data.</text>
</comment>
<dbReference type="Proteomes" id="UP001642540">
    <property type="component" value="Unassembled WGS sequence"/>
</dbReference>
<evidence type="ECO:0000313" key="1">
    <source>
        <dbReference type="EMBL" id="CAL8145438.1"/>
    </source>
</evidence>
<protein>
    <submittedName>
        <fullName evidence="1">Uncharacterized protein</fullName>
    </submittedName>
</protein>
<keyword evidence="2" id="KW-1185">Reference proteome</keyword>
<reference evidence="1 2" key="1">
    <citation type="submission" date="2024-08" db="EMBL/GenBank/DDBJ databases">
        <authorList>
            <person name="Cucini C."/>
            <person name="Frati F."/>
        </authorList>
    </citation>
    <scope>NUCLEOTIDE SEQUENCE [LARGE SCALE GENOMIC DNA]</scope>
</reference>
<proteinExistence type="predicted"/>
<organism evidence="1 2">
    <name type="scientific">Orchesella dallaii</name>
    <dbReference type="NCBI Taxonomy" id="48710"/>
    <lineage>
        <taxon>Eukaryota</taxon>
        <taxon>Metazoa</taxon>
        <taxon>Ecdysozoa</taxon>
        <taxon>Arthropoda</taxon>
        <taxon>Hexapoda</taxon>
        <taxon>Collembola</taxon>
        <taxon>Entomobryomorpha</taxon>
        <taxon>Entomobryoidea</taxon>
        <taxon>Orchesellidae</taxon>
        <taxon>Orchesellinae</taxon>
        <taxon>Orchesella</taxon>
    </lineage>
</organism>
<evidence type="ECO:0000313" key="2">
    <source>
        <dbReference type="Proteomes" id="UP001642540"/>
    </source>
</evidence>
<accession>A0ABP1S6W1</accession>
<gene>
    <name evidence="1" type="ORF">ODALV1_LOCUS30491</name>
</gene>
<name>A0ABP1S6W1_9HEXA</name>
<sequence length="370" mass="41929">MGASLSSTESPTVIEIRNNFQIVLGALHTVTNQIYPILINLDEVVRGIVINGNSSDGLLPVLIELGINLTTVNNVFEDLLSIMTDMAIRSPVFQTELHHLGLVCDSWEIQIHDLIEFLEDLLQIIRQRNGQQNIPVSRMIHSLLDGLNSMINSNPTRELYAEKISALQPIERYDGIRLVDSIYEPSRDGGPGYPNENRSMDSNQIERIWREQALYEMTGLPLPESYPIWVRRPSRTVAIANQDQLGPPESTHMSPVSLEKSQEVSAYSYPPEIMNSTSESLPQNQQNSEDDFWISYAPASPTIPDHLISSEDNTTRYSDTHTEDEFYNNIVYAYVEDDESNTRQTEEQVPDLIFFCSNPTCVEINCQDHQ</sequence>